<evidence type="ECO:0000313" key="3">
    <source>
        <dbReference type="Proteomes" id="UP000239663"/>
    </source>
</evidence>
<dbReference type="AlphaFoldDB" id="A0A2S7MYF7"/>
<evidence type="ECO:0000256" key="1">
    <source>
        <dbReference type="SAM" id="Phobius"/>
    </source>
</evidence>
<feature type="transmembrane region" description="Helical" evidence="1">
    <location>
        <begin position="182"/>
        <end position="201"/>
    </location>
</feature>
<proteinExistence type="predicted"/>
<protein>
    <recommendedName>
        <fullName evidence="4">DUF624 domain-containing protein</fullName>
    </recommendedName>
</protein>
<dbReference type="Pfam" id="PF04854">
    <property type="entry name" value="DUF624"/>
    <property type="match status" value="1"/>
</dbReference>
<keyword evidence="1" id="KW-0472">Membrane</keyword>
<name>A0A2S7MYF7_9BACI</name>
<gene>
    <name evidence="2" type="ORF">CYL18_12830</name>
</gene>
<feature type="transmembrane region" description="Helical" evidence="1">
    <location>
        <begin position="84"/>
        <end position="103"/>
    </location>
</feature>
<reference evidence="2 3" key="1">
    <citation type="submission" date="2017-12" db="EMBL/GenBank/DDBJ databases">
        <title>Taxonomic description and draft genome of Pradoshia cofamensis Gen. nov., sp. nov., a thermotolerant bacillale isolated from anterior gut of earthworm Eisenia fetida.</title>
        <authorList>
            <person name="Saha T."/>
            <person name="Chakraborty R."/>
        </authorList>
    </citation>
    <scope>NUCLEOTIDE SEQUENCE [LARGE SCALE GENOMIC DNA]</scope>
    <source>
        <strain evidence="2 3">EAG3</strain>
    </source>
</reference>
<evidence type="ECO:0008006" key="4">
    <source>
        <dbReference type="Google" id="ProtNLM"/>
    </source>
</evidence>
<dbReference type="EMBL" id="PKOZ01000007">
    <property type="protein sequence ID" value="PQD94841.1"/>
    <property type="molecule type" value="Genomic_DNA"/>
</dbReference>
<feature type="transmembrane region" description="Helical" evidence="1">
    <location>
        <begin position="23"/>
        <end position="44"/>
    </location>
</feature>
<dbReference type="OrthoDB" id="2182676at2"/>
<feature type="transmembrane region" description="Helical" evidence="1">
    <location>
        <begin position="115"/>
        <end position="138"/>
    </location>
</feature>
<accession>A0A2S7MYF7</accession>
<dbReference type="InterPro" id="IPR006938">
    <property type="entry name" value="DUF624"/>
</dbReference>
<sequence>MGGMVLRELGSSLYIWLEWITRFAYLHLLWVLFTLAGAVILGIYPSTTAAFAIMRKWLHGESDLPVFKTFWINFRRDFWKSNHLGLYITIILFVILVDLFYITSMAESSFSWMSVPLLAGMLFFSFLLLYIFPVFVQFDQSVLMTIRTAFLLMLISPIQIFVLMICLLAITVIAWFFPAIGFIFGISLYAFVSVWVAGYSFKRLS</sequence>
<evidence type="ECO:0000313" key="2">
    <source>
        <dbReference type="EMBL" id="PQD94841.1"/>
    </source>
</evidence>
<keyword evidence="1" id="KW-1133">Transmembrane helix</keyword>
<comment type="caution">
    <text evidence="2">The sequence shown here is derived from an EMBL/GenBank/DDBJ whole genome shotgun (WGS) entry which is preliminary data.</text>
</comment>
<keyword evidence="1" id="KW-0812">Transmembrane</keyword>
<feature type="transmembrane region" description="Helical" evidence="1">
    <location>
        <begin position="150"/>
        <end position="176"/>
    </location>
</feature>
<organism evidence="2 3">
    <name type="scientific">Pradoshia eiseniae</name>
    <dbReference type="NCBI Taxonomy" id="2064768"/>
    <lineage>
        <taxon>Bacteria</taxon>
        <taxon>Bacillati</taxon>
        <taxon>Bacillota</taxon>
        <taxon>Bacilli</taxon>
        <taxon>Bacillales</taxon>
        <taxon>Bacillaceae</taxon>
        <taxon>Pradoshia</taxon>
    </lineage>
</organism>
<dbReference type="Proteomes" id="UP000239663">
    <property type="component" value="Unassembled WGS sequence"/>
</dbReference>
<dbReference type="RefSeq" id="WP_104849916.1">
    <property type="nucleotide sequence ID" value="NZ_PKOZ01000007.1"/>
</dbReference>
<keyword evidence="3" id="KW-1185">Reference proteome</keyword>